<dbReference type="AlphaFoldDB" id="A0A3E5GP12"/>
<keyword evidence="2" id="KW-1277">Toxin-antitoxin system</keyword>
<dbReference type="EMBL" id="QSVQ01000022">
    <property type="protein sequence ID" value="RGO47299.1"/>
    <property type="molecule type" value="Genomic_DNA"/>
</dbReference>
<gene>
    <name evidence="3" type="ORF">DXB12_14530</name>
</gene>
<dbReference type="Gene3D" id="1.10.1220.10">
    <property type="entry name" value="Met repressor-like"/>
    <property type="match status" value="1"/>
</dbReference>
<sequence length="89" mass="10079">MATVPTQVRIDENLKKQASELFAQLGMDMSSAMNIFLRQCVLRGGLPFSVELPQYKPEVIEAMEEAKRISKNPGTKRYNNFSEALEDIN</sequence>
<dbReference type="NCBIfam" id="TIGR02384">
    <property type="entry name" value="RelB_DinJ"/>
    <property type="match status" value="1"/>
</dbReference>
<evidence type="ECO:0000313" key="3">
    <source>
        <dbReference type="EMBL" id="RGO47299.1"/>
    </source>
</evidence>
<comment type="caution">
    <text evidence="3">The sequence shown here is derived from an EMBL/GenBank/DDBJ whole genome shotgun (WGS) entry which is preliminary data.</text>
</comment>
<comment type="similarity">
    <text evidence="1">Belongs to the RelB/DinJ antitoxin family.</text>
</comment>
<evidence type="ECO:0000256" key="2">
    <source>
        <dbReference type="ARBA" id="ARBA00022649"/>
    </source>
</evidence>
<evidence type="ECO:0000313" key="4">
    <source>
        <dbReference type="Proteomes" id="UP000261055"/>
    </source>
</evidence>
<dbReference type="RefSeq" id="WP_117614149.1">
    <property type="nucleotide sequence ID" value="NZ_JBBNJA010000011.1"/>
</dbReference>
<dbReference type="PANTHER" id="PTHR38781">
    <property type="entry name" value="ANTITOXIN DINJ-RELATED"/>
    <property type="match status" value="1"/>
</dbReference>
<dbReference type="Proteomes" id="UP000261055">
    <property type="component" value="Unassembled WGS sequence"/>
</dbReference>
<proteinExistence type="inferred from homology"/>
<dbReference type="InterPro" id="IPR013321">
    <property type="entry name" value="Arc_rbn_hlx_hlx"/>
</dbReference>
<dbReference type="InterPro" id="IPR007337">
    <property type="entry name" value="RelB/DinJ"/>
</dbReference>
<dbReference type="GO" id="GO:0006351">
    <property type="term" value="P:DNA-templated transcription"/>
    <property type="evidence" value="ECO:0007669"/>
    <property type="project" value="TreeGrafter"/>
</dbReference>
<accession>A0A3E5GP12</accession>
<organism evidence="3 4">
    <name type="scientific">Dorea formicigenerans</name>
    <dbReference type="NCBI Taxonomy" id="39486"/>
    <lineage>
        <taxon>Bacteria</taxon>
        <taxon>Bacillati</taxon>
        <taxon>Bacillota</taxon>
        <taxon>Clostridia</taxon>
        <taxon>Lachnospirales</taxon>
        <taxon>Lachnospiraceae</taxon>
        <taxon>Dorea</taxon>
    </lineage>
</organism>
<protein>
    <submittedName>
        <fullName evidence="3">Type II toxin-antitoxin system RelB/DinJ family antitoxin</fullName>
    </submittedName>
</protein>
<dbReference type="Pfam" id="PF04221">
    <property type="entry name" value="RelB"/>
    <property type="match status" value="1"/>
</dbReference>
<keyword evidence="4" id="KW-1185">Reference proteome</keyword>
<evidence type="ECO:0000256" key="1">
    <source>
        <dbReference type="ARBA" id="ARBA00010562"/>
    </source>
</evidence>
<dbReference type="PANTHER" id="PTHR38781:SF1">
    <property type="entry name" value="ANTITOXIN DINJ-RELATED"/>
    <property type="match status" value="1"/>
</dbReference>
<dbReference type="GO" id="GO:0006355">
    <property type="term" value="P:regulation of DNA-templated transcription"/>
    <property type="evidence" value="ECO:0007669"/>
    <property type="project" value="InterPro"/>
</dbReference>
<reference evidence="3 4" key="1">
    <citation type="submission" date="2018-08" db="EMBL/GenBank/DDBJ databases">
        <title>A genome reference for cultivated species of the human gut microbiota.</title>
        <authorList>
            <person name="Zou Y."/>
            <person name="Xue W."/>
            <person name="Luo G."/>
        </authorList>
    </citation>
    <scope>NUCLEOTIDE SEQUENCE [LARGE SCALE GENOMIC DNA]</scope>
    <source>
        <strain evidence="3 4">OM02-12</strain>
    </source>
</reference>
<name>A0A3E5GP12_9FIRM</name>